<sequence length="368" mass="39918">MGKWDRPFGPHKGARLHRASTLGVLAAGHLASARARALASSAAATRQQQRGKGCRLPTRRLTTLPLHRLSFLAASPPPSSHSPYKYLGRVEHHGYLVQDCEELMEKGITGTGRGFDLPGRQLGGFSQQPPLASLQKTALAAAERRKHLSSLLPSGPKRLGGDVNIMTALSPVQAAAMAAERRILDDVWCASVSYGLSDVIDTKGQPSDYILFRRSSEILDSSSVSKRDTSNATTKDKRYVGGVQCDSGRAMKRLKDDSVRTNSSNISEGKAMRQPTSGYLSDYFAADNIDGGAMWECRRCTLFNKPLALACEACGVQRPNPVQGKSKIWSCRFCTLDNDVKLEKCSACGEWRYSHGPPVSTRGPNLGT</sequence>
<dbReference type="InterPro" id="IPR036443">
    <property type="entry name" value="Znf_RanBP2_sf"/>
</dbReference>
<dbReference type="Proteomes" id="UP000652761">
    <property type="component" value="Unassembled WGS sequence"/>
</dbReference>
<name>A0A843U3E1_COLES</name>
<accession>A0A843U3E1</accession>
<feature type="domain" description="RanBP2-type" evidence="5">
    <location>
        <begin position="325"/>
        <end position="354"/>
    </location>
</feature>
<dbReference type="PANTHER" id="PTHR46622">
    <property type="entry name" value="DNA-DEPENDENT METALLOPROTEASE WSS1"/>
    <property type="match status" value="1"/>
</dbReference>
<organism evidence="6 7">
    <name type="scientific">Colocasia esculenta</name>
    <name type="common">Wild taro</name>
    <name type="synonym">Arum esculentum</name>
    <dbReference type="NCBI Taxonomy" id="4460"/>
    <lineage>
        <taxon>Eukaryota</taxon>
        <taxon>Viridiplantae</taxon>
        <taxon>Streptophyta</taxon>
        <taxon>Embryophyta</taxon>
        <taxon>Tracheophyta</taxon>
        <taxon>Spermatophyta</taxon>
        <taxon>Magnoliopsida</taxon>
        <taxon>Liliopsida</taxon>
        <taxon>Araceae</taxon>
        <taxon>Aroideae</taxon>
        <taxon>Colocasieae</taxon>
        <taxon>Colocasia</taxon>
    </lineage>
</organism>
<dbReference type="PANTHER" id="PTHR46622:SF1">
    <property type="entry name" value="DNA-DEPENDENT METALLOPROTEASE WSS1"/>
    <property type="match status" value="1"/>
</dbReference>
<dbReference type="GO" id="GO:0005634">
    <property type="term" value="C:nucleus"/>
    <property type="evidence" value="ECO:0007669"/>
    <property type="project" value="TreeGrafter"/>
</dbReference>
<evidence type="ECO:0000256" key="2">
    <source>
        <dbReference type="ARBA" id="ARBA00022771"/>
    </source>
</evidence>
<dbReference type="Pfam" id="PF00641">
    <property type="entry name" value="Zn_ribbon_RanBP"/>
    <property type="match status" value="1"/>
</dbReference>
<dbReference type="OrthoDB" id="261960at2759"/>
<feature type="domain" description="RanBP2-type" evidence="5">
    <location>
        <begin position="290"/>
        <end position="320"/>
    </location>
</feature>
<dbReference type="GO" id="GO:0008237">
    <property type="term" value="F:metallopeptidase activity"/>
    <property type="evidence" value="ECO:0007669"/>
    <property type="project" value="TreeGrafter"/>
</dbReference>
<dbReference type="SUPFAM" id="SSF90209">
    <property type="entry name" value="Ran binding protein zinc finger-like"/>
    <property type="match status" value="1"/>
</dbReference>
<keyword evidence="7" id="KW-1185">Reference proteome</keyword>
<protein>
    <recommendedName>
        <fullName evidence="5">RanBP2-type domain-containing protein</fullName>
    </recommendedName>
</protein>
<dbReference type="Gene3D" id="2.30.30.380">
    <property type="entry name" value="Zn-finger domain of Sec23/24"/>
    <property type="match status" value="1"/>
</dbReference>
<dbReference type="InterPro" id="IPR053000">
    <property type="entry name" value="WSS1-like_metalloprotease"/>
</dbReference>
<evidence type="ECO:0000259" key="5">
    <source>
        <dbReference type="PROSITE" id="PS50199"/>
    </source>
</evidence>
<dbReference type="GO" id="GO:0006281">
    <property type="term" value="P:DNA repair"/>
    <property type="evidence" value="ECO:0007669"/>
    <property type="project" value="TreeGrafter"/>
</dbReference>
<dbReference type="AlphaFoldDB" id="A0A843U3E1"/>
<dbReference type="GO" id="GO:0008270">
    <property type="term" value="F:zinc ion binding"/>
    <property type="evidence" value="ECO:0007669"/>
    <property type="project" value="UniProtKB-KW"/>
</dbReference>
<dbReference type="PROSITE" id="PS01358">
    <property type="entry name" value="ZF_RANBP2_1"/>
    <property type="match status" value="2"/>
</dbReference>
<keyword evidence="2 4" id="KW-0863">Zinc-finger</keyword>
<evidence type="ECO:0000256" key="4">
    <source>
        <dbReference type="PROSITE-ProRule" id="PRU00322"/>
    </source>
</evidence>
<evidence type="ECO:0000256" key="3">
    <source>
        <dbReference type="ARBA" id="ARBA00022833"/>
    </source>
</evidence>
<dbReference type="SMART" id="SM00547">
    <property type="entry name" value="ZnF_RBZ"/>
    <property type="match status" value="2"/>
</dbReference>
<reference evidence="6" key="1">
    <citation type="submission" date="2017-07" db="EMBL/GenBank/DDBJ databases">
        <title>Taro Niue Genome Assembly and Annotation.</title>
        <authorList>
            <person name="Atibalentja N."/>
            <person name="Keating K."/>
            <person name="Fields C.J."/>
        </authorList>
    </citation>
    <scope>NUCLEOTIDE SEQUENCE</scope>
    <source>
        <strain evidence="6">Niue_2</strain>
        <tissue evidence="6">Leaf</tissue>
    </source>
</reference>
<dbReference type="InterPro" id="IPR001876">
    <property type="entry name" value="Znf_RanBP2"/>
</dbReference>
<evidence type="ECO:0000256" key="1">
    <source>
        <dbReference type="ARBA" id="ARBA00022723"/>
    </source>
</evidence>
<evidence type="ECO:0000313" key="6">
    <source>
        <dbReference type="EMBL" id="MQL79762.1"/>
    </source>
</evidence>
<gene>
    <name evidence="6" type="ORF">Taro_012210</name>
</gene>
<keyword evidence="1" id="KW-0479">Metal-binding</keyword>
<dbReference type="EMBL" id="NMUH01000474">
    <property type="protein sequence ID" value="MQL79762.1"/>
    <property type="molecule type" value="Genomic_DNA"/>
</dbReference>
<evidence type="ECO:0000313" key="7">
    <source>
        <dbReference type="Proteomes" id="UP000652761"/>
    </source>
</evidence>
<keyword evidence="3" id="KW-0862">Zinc</keyword>
<dbReference type="PROSITE" id="PS50199">
    <property type="entry name" value="ZF_RANBP2_2"/>
    <property type="match status" value="2"/>
</dbReference>
<proteinExistence type="predicted"/>
<comment type="caution">
    <text evidence="6">The sequence shown here is derived from an EMBL/GenBank/DDBJ whole genome shotgun (WGS) entry which is preliminary data.</text>
</comment>